<reference evidence="1 2" key="1">
    <citation type="journal article" date="2019" name="Nat. Ecol. Evol.">
        <title>Megaphylogeny resolves global patterns of mushroom evolution.</title>
        <authorList>
            <person name="Varga T."/>
            <person name="Krizsan K."/>
            <person name="Foldi C."/>
            <person name="Dima B."/>
            <person name="Sanchez-Garcia M."/>
            <person name="Sanchez-Ramirez S."/>
            <person name="Szollosi G.J."/>
            <person name="Szarkandi J.G."/>
            <person name="Papp V."/>
            <person name="Albert L."/>
            <person name="Andreopoulos W."/>
            <person name="Angelini C."/>
            <person name="Antonin V."/>
            <person name="Barry K.W."/>
            <person name="Bougher N.L."/>
            <person name="Buchanan P."/>
            <person name="Buyck B."/>
            <person name="Bense V."/>
            <person name="Catcheside P."/>
            <person name="Chovatia M."/>
            <person name="Cooper J."/>
            <person name="Damon W."/>
            <person name="Desjardin D."/>
            <person name="Finy P."/>
            <person name="Geml J."/>
            <person name="Haridas S."/>
            <person name="Hughes K."/>
            <person name="Justo A."/>
            <person name="Karasinski D."/>
            <person name="Kautmanova I."/>
            <person name="Kiss B."/>
            <person name="Kocsube S."/>
            <person name="Kotiranta H."/>
            <person name="LaButti K.M."/>
            <person name="Lechner B.E."/>
            <person name="Liimatainen K."/>
            <person name="Lipzen A."/>
            <person name="Lukacs Z."/>
            <person name="Mihaltcheva S."/>
            <person name="Morgado L.N."/>
            <person name="Niskanen T."/>
            <person name="Noordeloos M.E."/>
            <person name="Ohm R.A."/>
            <person name="Ortiz-Santana B."/>
            <person name="Ovrebo C."/>
            <person name="Racz N."/>
            <person name="Riley R."/>
            <person name="Savchenko A."/>
            <person name="Shiryaev A."/>
            <person name="Soop K."/>
            <person name="Spirin V."/>
            <person name="Szebenyi C."/>
            <person name="Tomsovsky M."/>
            <person name="Tulloss R.E."/>
            <person name="Uehling J."/>
            <person name="Grigoriev I.V."/>
            <person name="Vagvolgyi C."/>
            <person name="Papp T."/>
            <person name="Martin F.M."/>
            <person name="Miettinen O."/>
            <person name="Hibbett D.S."/>
            <person name="Nagy L.G."/>
        </authorList>
    </citation>
    <scope>NUCLEOTIDE SEQUENCE [LARGE SCALE GENOMIC DNA]</scope>
    <source>
        <strain evidence="1 2">NL-1719</strain>
    </source>
</reference>
<proteinExistence type="predicted"/>
<accession>A0ACD3A0I0</accession>
<dbReference type="EMBL" id="ML209048">
    <property type="protein sequence ID" value="TFK59207.1"/>
    <property type="molecule type" value="Genomic_DNA"/>
</dbReference>
<evidence type="ECO:0000313" key="2">
    <source>
        <dbReference type="Proteomes" id="UP000308600"/>
    </source>
</evidence>
<protein>
    <submittedName>
        <fullName evidence="1">Uncharacterized protein</fullName>
    </submittedName>
</protein>
<organism evidence="1 2">
    <name type="scientific">Pluteus cervinus</name>
    <dbReference type="NCBI Taxonomy" id="181527"/>
    <lineage>
        <taxon>Eukaryota</taxon>
        <taxon>Fungi</taxon>
        <taxon>Dikarya</taxon>
        <taxon>Basidiomycota</taxon>
        <taxon>Agaricomycotina</taxon>
        <taxon>Agaricomycetes</taxon>
        <taxon>Agaricomycetidae</taxon>
        <taxon>Agaricales</taxon>
        <taxon>Pluteineae</taxon>
        <taxon>Pluteaceae</taxon>
        <taxon>Pluteus</taxon>
    </lineage>
</organism>
<sequence>MMSPHHYPPDDIHAKSRQKIDAEIAQLEARIIALKITQNSLSPITRLHREVIQDIFVLASQESRFIQNGKASLLISWVCRSWRELAHQCSALWSSIDFTNTTWIQAALSRTKSRPLSSSLSVPLDYSGDLDFLASLCLGNLPRISKLVISSLSRNEDLDDFTHLSPLWLTPAPQLVELSLYNLSLPSGLFSGTCPALQRLFLGTCKFDWKGLPIHDGIKRLNISSPIDRISAHDLVQQLRMLGPEVEDLSFRDTLLLTVAHPSSSQTRHEFANLKAFIMYEDTSPGATYILNQLSLPLCFGRAIISVGGSPSERLDIAQALTSCRGLAKWPVNSLEVDVQDDCITIAVNEDSQMTVEGQQVPRISLTFDQSKDISDIVPVLDALPLPPIKILSLSSGQFHDLGPTLTDYFDAQGALERLDLCIKFVPTFSGMLYMHIQQLRELVGCRDNGDIKKEDVNDKMKAQCRGILAFHQLTTLRYHGAASDEFPSALIHYSVIREWLMWRQVAGLGLKTLIFEEMVAPPEDYLVTLYEPFVEKFDCVGIQEMTRDWTPFSPES</sequence>
<evidence type="ECO:0000313" key="1">
    <source>
        <dbReference type="EMBL" id="TFK59207.1"/>
    </source>
</evidence>
<name>A0ACD3A0I0_9AGAR</name>
<keyword evidence="2" id="KW-1185">Reference proteome</keyword>
<dbReference type="Proteomes" id="UP000308600">
    <property type="component" value="Unassembled WGS sequence"/>
</dbReference>
<gene>
    <name evidence="1" type="ORF">BDN72DRAFT_946708</name>
</gene>